<dbReference type="GO" id="GO:0000398">
    <property type="term" value="P:mRNA splicing, via spliceosome"/>
    <property type="evidence" value="ECO:0007669"/>
    <property type="project" value="UniProtKB-UniRule"/>
</dbReference>
<protein>
    <recommendedName>
        <fullName evidence="8">H/ACA ribonucleoprotein complex subunit 2</fullName>
    </recommendedName>
    <alternativeName>
        <fullName evidence="8">Nucleolar protein family A member 2</fullName>
    </alternativeName>
</protein>
<dbReference type="InterPro" id="IPR050257">
    <property type="entry name" value="eL8/uL1-like"/>
</dbReference>
<name>B7FMB8_MEDTR</name>
<evidence type="ECO:0000256" key="3">
    <source>
        <dbReference type="ARBA" id="ARBA00022517"/>
    </source>
</evidence>
<comment type="function">
    <text evidence="8">Required for ribosome biogenesis. Part of a complex which catalyzes pseudouridylation of rRNA. This involves the isomerization of uridine such that the ribose is subsequently attached to C5, instead of the normal N1. Pseudouridine ('psi') residues may serve to stabilize the conformation of rRNAs.</text>
</comment>
<dbReference type="iPTMnet" id="B7FMB8"/>
<evidence type="ECO:0000256" key="5">
    <source>
        <dbReference type="ARBA" id="ARBA00022884"/>
    </source>
</evidence>
<evidence type="ECO:0000256" key="4">
    <source>
        <dbReference type="ARBA" id="ARBA00022552"/>
    </source>
</evidence>
<evidence type="ECO:0000256" key="6">
    <source>
        <dbReference type="ARBA" id="ARBA00023242"/>
    </source>
</evidence>
<dbReference type="PANTHER" id="PTHR23105">
    <property type="entry name" value="RIBOSOMAL PROTEIN L7AE FAMILY MEMBER"/>
    <property type="match status" value="1"/>
</dbReference>
<dbReference type="GO" id="GO:0031429">
    <property type="term" value="C:box H/ACA snoRNP complex"/>
    <property type="evidence" value="ECO:0007669"/>
    <property type="project" value="UniProtKB-UniRule"/>
</dbReference>
<comment type="function">
    <text evidence="8">Common component of the spliceosome and rRNA processing machinery.</text>
</comment>
<evidence type="ECO:0000256" key="2">
    <source>
        <dbReference type="ARBA" id="ARBA00007337"/>
    </source>
</evidence>
<dbReference type="GO" id="GO:0006364">
    <property type="term" value="P:rRNA processing"/>
    <property type="evidence" value="ECO:0007669"/>
    <property type="project" value="UniProtKB-KW"/>
</dbReference>
<dbReference type="AlphaFoldDB" id="B7FMB8"/>
<evidence type="ECO:0000259" key="9">
    <source>
        <dbReference type="Pfam" id="PF01248"/>
    </source>
</evidence>
<keyword evidence="7 8" id="KW-0687">Ribonucleoprotein</keyword>
<evidence type="ECO:0000256" key="7">
    <source>
        <dbReference type="ARBA" id="ARBA00023274"/>
    </source>
</evidence>
<dbReference type="ExpressionAtlas" id="B7FMB8">
    <property type="expression patterns" value="differential"/>
</dbReference>
<keyword evidence="3" id="KW-0690">Ribosome biogenesis</keyword>
<dbReference type="InterPro" id="IPR004038">
    <property type="entry name" value="Ribosomal_eL8/eL30/eS12/Gad45"/>
</dbReference>
<dbReference type="PRINTS" id="PR00881">
    <property type="entry name" value="L7ARS6FAMILY"/>
</dbReference>
<keyword evidence="6 8" id="KW-0539">Nucleus</keyword>
<dbReference type="Gene3D" id="3.30.1330.30">
    <property type="match status" value="1"/>
</dbReference>
<dbReference type="FunFam" id="3.30.1330.30:FF:000015">
    <property type="entry name" value="H/ACA ribonucleoprotein complex subunit NHP2"/>
    <property type="match status" value="1"/>
</dbReference>
<dbReference type="EMBL" id="BT053241">
    <property type="protein sequence ID" value="ACJ85901.1"/>
    <property type="molecule type" value="mRNA"/>
</dbReference>
<dbReference type="InterPro" id="IPR002415">
    <property type="entry name" value="H/ACA_rnp_Nhp2-like"/>
</dbReference>
<dbReference type="SUPFAM" id="SSF55315">
    <property type="entry name" value="L30e-like"/>
    <property type="match status" value="1"/>
</dbReference>
<accession>B7FMB8</accession>
<sequence length="180" mass="20021">MGSDSEGEKSVQRKKMQALAPIAKPLAGKKLSKKTLKLVKRAAENKCIKRGVKEVVKSIRRGQKGVCIIAGNISPIDVITHVPILCEDKDIPYVYVSSKEDLATAGATKRPTCCVLVMTKPSKGELSQEVQEKLKSEYDQVASECRELQSTLFLKQTQMYLYCVFGYNGLTYWQCNLQSV</sequence>
<dbReference type="GO" id="GO:0031120">
    <property type="term" value="P:snRNA pseudouridine synthesis"/>
    <property type="evidence" value="ECO:0007669"/>
    <property type="project" value="UniProtKB-UniRule"/>
</dbReference>
<dbReference type="Pfam" id="PF01248">
    <property type="entry name" value="Ribosomal_L7Ae"/>
    <property type="match status" value="1"/>
</dbReference>
<keyword evidence="4" id="KW-0698">rRNA processing</keyword>
<keyword evidence="5 8" id="KW-0694">RNA-binding</keyword>
<dbReference type="InterPro" id="IPR029064">
    <property type="entry name" value="Ribosomal_eL30-like_sf"/>
</dbReference>
<organism evidence="10">
    <name type="scientific">Medicago truncatula</name>
    <name type="common">Barrel medic</name>
    <name type="synonym">Medicago tribuloides</name>
    <dbReference type="NCBI Taxonomy" id="3880"/>
    <lineage>
        <taxon>Eukaryota</taxon>
        <taxon>Viridiplantae</taxon>
        <taxon>Streptophyta</taxon>
        <taxon>Embryophyta</taxon>
        <taxon>Tracheophyta</taxon>
        <taxon>Spermatophyta</taxon>
        <taxon>Magnoliopsida</taxon>
        <taxon>eudicotyledons</taxon>
        <taxon>Gunneridae</taxon>
        <taxon>Pentapetalae</taxon>
        <taxon>rosids</taxon>
        <taxon>fabids</taxon>
        <taxon>Fabales</taxon>
        <taxon>Fabaceae</taxon>
        <taxon>Papilionoideae</taxon>
        <taxon>50 kb inversion clade</taxon>
        <taxon>NPAAA clade</taxon>
        <taxon>Hologalegina</taxon>
        <taxon>IRL clade</taxon>
        <taxon>Trifolieae</taxon>
        <taxon>Medicago</taxon>
    </lineage>
</organism>
<comment type="similarity">
    <text evidence="2 8">Belongs to the eukaryotic ribosomal protein eL8 family.</text>
</comment>
<evidence type="ECO:0000313" key="10">
    <source>
        <dbReference type="EMBL" id="ACJ85901.1"/>
    </source>
</evidence>
<reference evidence="10" key="1">
    <citation type="submission" date="2008-12" db="EMBL/GenBank/DDBJ databases">
        <title>Medicago truncatula full length cdna cloning project.</title>
        <authorList>
            <person name="Moskal W."/>
            <person name="Chan A."/>
            <person name="Cheung F."/>
            <person name="Xiao Y."/>
            <person name="Town C.D."/>
        </authorList>
    </citation>
    <scope>NUCLEOTIDE SEQUENCE</scope>
</reference>
<proteinExistence type="evidence at transcript level"/>
<dbReference type="PRINTS" id="PR00883">
    <property type="entry name" value="NUCLEARHMG"/>
</dbReference>
<dbReference type="InterPro" id="IPR018492">
    <property type="entry name" value="Ribosomal_eL8/Nhp2"/>
</dbReference>
<dbReference type="GO" id="GO:0003723">
    <property type="term" value="F:RNA binding"/>
    <property type="evidence" value="ECO:0007669"/>
    <property type="project" value="UniProtKB-UniRule"/>
</dbReference>
<feature type="domain" description="Ribosomal protein eL8/eL30/eS12/Gadd45" evidence="9">
    <location>
        <begin position="35"/>
        <end position="120"/>
    </location>
</feature>
<comment type="subcellular location">
    <subcellularLocation>
        <location evidence="1 8">Nucleus</location>
        <location evidence="1 8">Nucleolus</location>
    </subcellularLocation>
</comment>
<evidence type="ECO:0000256" key="8">
    <source>
        <dbReference type="RuleBase" id="RU366039"/>
    </source>
</evidence>
<evidence type="ECO:0000256" key="1">
    <source>
        <dbReference type="ARBA" id="ARBA00004604"/>
    </source>
</evidence>